<dbReference type="OrthoDB" id="3512608at2759"/>
<accession>A0A4Z1HT59</accession>
<proteinExistence type="predicted"/>
<evidence type="ECO:0000313" key="1">
    <source>
        <dbReference type="EMBL" id="TGO49890.1"/>
    </source>
</evidence>
<evidence type="ECO:0000313" key="2">
    <source>
        <dbReference type="Proteomes" id="UP000297452"/>
    </source>
</evidence>
<sequence>MDNVWGNRIVKVYDYGGFEDHHLWKERQDIRVMIGPKTILYTISMMSSEFLKGADAYQPFMDLSSESLTINRKGFKQYFRRFWGRPKDVWDVKSIVEDMIQKFASEQDRDVIVLFENSIDSNGEITDTILDIMFQNSPYGKLNNELILAPNFL</sequence>
<dbReference type="Proteomes" id="UP000297452">
    <property type="component" value="Unassembled WGS sequence"/>
</dbReference>
<name>A0A4Z1HT59_9HELO</name>
<dbReference type="AlphaFoldDB" id="A0A4Z1HT59"/>
<protein>
    <submittedName>
        <fullName evidence="1">Uncharacterized protein</fullName>
    </submittedName>
</protein>
<gene>
    <name evidence="1" type="ORF">BOTNAR_0413g00020</name>
</gene>
<reference evidence="1 2" key="1">
    <citation type="submission" date="2017-12" db="EMBL/GenBank/DDBJ databases">
        <title>Comparative genomics of Botrytis spp.</title>
        <authorList>
            <person name="Valero-Jimenez C.A."/>
            <person name="Tapia P."/>
            <person name="Veloso J."/>
            <person name="Silva-Moreno E."/>
            <person name="Staats M."/>
            <person name="Valdes J.H."/>
            <person name="Van Kan J.A.L."/>
        </authorList>
    </citation>
    <scope>NUCLEOTIDE SEQUENCE [LARGE SCALE GENOMIC DNA]</scope>
    <source>
        <strain evidence="1 2">MUCL2120</strain>
    </source>
</reference>
<comment type="caution">
    <text evidence="1">The sequence shown here is derived from an EMBL/GenBank/DDBJ whole genome shotgun (WGS) entry which is preliminary data.</text>
</comment>
<organism evidence="1 2">
    <name type="scientific">Botryotinia narcissicola</name>
    <dbReference type="NCBI Taxonomy" id="278944"/>
    <lineage>
        <taxon>Eukaryota</taxon>
        <taxon>Fungi</taxon>
        <taxon>Dikarya</taxon>
        <taxon>Ascomycota</taxon>
        <taxon>Pezizomycotina</taxon>
        <taxon>Leotiomycetes</taxon>
        <taxon>Helotiales</taxon>
        <taxon>Sclerotiniaceae</taxon>
        <taxon>Botryotinia</taxon>
    </lineage>
</organism>
<keyword evidence="2" id="KW-1185">Reference proteome</keyword>
<dbReference type="EMBL" id="PQXJ01000413">
    <property type="protein sequence ID" value="TGO49890.1"/>
    <property type="molecule type" value="Genomic_DNA"/>
</dbReference>